<dbReference type="PANTHER" id="PTHR43336">
    <property type="entry name" value="OXYGEN SENSOR HISTIDINE KINASE RESPONSE REGULATOR DEVS/DOSS"/>
    <property type="match status" value="1"/>
</dbReference>
<name>A0A0H5QF83_9EUKA</name>
<protein>
    <recommendedName>
        <fullName evidence="3">Ion transport domain-containing protein</fullName>
    </recommendedName>
</protein>
<sequence length="258" mass="28648">MGRASTVLDLGEIQIQPHSRRSIHLRHANVDSSEPDTLMNAGTAPVIRTITVIDEEGRNSDDAARPPKELGEQKRLWTSTSTRARLQSILQNVWVTLLMSLATLVSLFGDDARLAWTTISADDAWTVLFTFTAFLFVIEFSLMSLSTPGYANSFAFWLDIMSILAMFAEIPWVMTGLLEDLGLSSAILSNLNVTRAGRISKLGTRAARVTRIVRMARLFRISNVLSFGMKKIIPAEPNAEEVRLRSRRGQDLRSNAIG</sequence>
<evidence type="ECO:0000256" key="1">
    <source>
        <dbReference type="SAM" id="Phobius"/>
    </source>
</evidence>
<organism evidence="2">
    <name type="scientific">Spongospora subterranea</name>
    <dbReference type="NCBI Taxonomy" id="70186"/>
    <lineage>
        <taxon>Eukaryota</taxon>
        <taxon>Sar</taxon>
        <taxon>Rhizaria</taxon>
        <taxon>Endomyxa</taxon>
        <taxon>Phytomyxea</taxon>
        <taxon>Plasmodiophorida</taxon>
        <taxon>Plasmodiophoridae</taxon>
        <taxon>Spongospora</taxon>
    </lineage>
</organism>
<feature type="transmembrane region" description="Helical" evidence="1">
    <location>
        <begin position="154"/>
        <end position="174"/>
    </location>
</feature>
<accession>A0A0H5QF83</accession>
<feature type="transmembrane region" description="Helical" evidence="1">
    <location>
        <begin position="89"/>
        <end position="109"/>
    </location>
</feature>
<feature type="transmembrane region" description="Helical" evidence="1">
    <location>
        <begin position="124"/>
        <end position="142"/>
    </location>
</feature>
<evidence type="ECO:0008006" key="3">
    <source>
        <dbReference type="Google" id="ProtNLM"/>
    </source>
</evidence>
<dbReference type="PANTHER" id="PTHR43336:SF3">
    <property type="entry name" value="GUANYLATE CYCLASE DOMAIN-CONTAINING PROTEIN"/>
    <property type="match status" value="1"/>
</dbReference>
<dbReference type="AlphaFoldDB" id="A0A0H5QF83"/>
<reference evidence="2" key="1">
    <citation type="submission" date="2015-04" db="EMBL/GenBank/DDBJ databases">
        <title>The genome sequence of the plant pathogenic Rhizarian Plasmodiophora brassicae reveals insights in its biotrophic life cycle and the origin of chitin synthesis.</title>
        <authorList>
            <person name="Schwelm A."/>
            <person name="Fogelqvist J."/>
            <person name="Knaust A."/>
            <person name="Julke S."/>
            <person name="Lilja T."/>
            <person name="Dhandapani V."/>
            <person name="Bonilla-Rosso G."/>
            <person name="Karlsson M."/>
            <person name="Shevchenko A."/>
            <person name="Choi S.R."/>
            <person name="Kim H.G."/>
            <person name="Park J.Y."/>
            <person name="Lim Y.P."/>
            <person name="Ludwig-Muller J."/>
            <person name="Dixelius C."/>
        </authorList>
    </citation>
    <scope>NUCLEOTIDE SEQUENCE</scope>
    <source>
        <tissue evidence="2">Potato root galls</tissue>
    </source>
</reference>
<keyword evidence="1" id="KW-0472">Membrane</keyword>
<dbReference type="EMBL" id="HACM01000156">
    <property type="protein sequence ID" value="CRZ00598.1"/>
    <property type="molecule type" value="Transcribed_RNA"/>
</dbReference>
<keyword evidence="1" id="KW-1133">Transmembrane helix</keyword>
<keyword evidence="1" id="KW-0812">Transmembrane</keyword>
<proteinExistence type="predicted"/>
<evidence type="ECO:0000313" key="2">
    <source>
        <dbReference type="EMBL" id="CRZ00600.1"/>
    </source>
</evidence>
<dbReference type="EMBL" id="HACM01000158">
    <property type="protein sequence ID" value="CRZ00600.1"/>
    <property type="molecule type" value="Transcribed_RNA"/>
</dbReference>